<evidence type="ECO:0000313" key="5">
    <source>
        <dbReference type="Proteomes" id="UP000271573"/>
    </source>
</evidence>
<reference evidence="4 5" key="1">
    <citation type="submission" date="2018-11" db="EMBL/GenBank/DDBJ databases">
        <title>Complete genome sequence of Nocardioides baekrokdamisoli strain KCTC 39748.</title>
        <authorList>
            <person name="Kang S.W."/>
            <person name="Lee K.C."/>
            <person name="Kim K.K."/>
            <person name="Kim J.S."/>
            <person name="Kim D.S."/>
            <person name="Ko S.H."/>
            <person name="Yang S.H."/>
            <person name="Shin Y.K."/>
            <person name="Lee J.S."/>
        </authorList>
    </citation>
    <scope>NUCLEOTIDE SEQUENCE [LARGE SCALE GENOMIC DNA]</scope>
    <source>
        <strain evidence="4 5">KCTC 39748</strain>
    </source>
</reference>
<name>A0A3G9IX23_9ACTN</name>
<gene>
    <name evidence="4" type="ORF">Back2_01050</name>
</gene>
<accession>A0A3G9IX23</accession>
<dbReference type="SUPFAM" id="SSF89392">
    <property type="entry name" value="Prokaryotic lipoproteins and lipoprotein localization factors"/>
    <property type="match status" value="1"/>
</dbReference>
<comment type="subcellular location">
    <subcellularLocation>
        <location evidence="1">Cell envelope</location>
    </subcellularLocation>
</comment>
<dbReference type="Pfam" id="PF07161">
    <property type="entry name" value="LppX_LprAFG"/>
    <property type="match status" value="1"/>
</dbReference>
<dbReference type="EMBL" id="AP019307">
    <property type="protein sequence ID" value="BBH15818.1"/>
    <property type="molecule type" value="Genomic_DNA"/>
</dbReference>
<keyword evidence="3" id="KW-0472">Membrane</keyword>
<dbReference type="AlphaFoldDB" id="A0A3G9IX23"/>
<dbReference type="GO" id="GO:0030313">
    <property type="term" value="C:cell envelope"/>
    <property type="evidence" value="ECO:0007669"/>
    <property type="project" value="UniProtKB-SubCell"/>
</dbReference>
<dbReference type="Proteomes" id="UP000271573">
    <property type="component" value="Chromosome"/>
</dbReference>
<evidence type="ECO:0000256" key="2">
    <source>
        <dbReference type="ARBA" id="ARBA00009194"/>
    </source>
</evidence>
<dbReference type="Gene3D" id="2.50.20.20">
    <property type="match status" value="1"/>
</dbReference>
<dbReference type="InterPro" id="IPR009830">
    <property type="entry name" value="LppX/LprAFG"/>
</dbReference>
<proteinExistence type="inferred from homology"/>
<dbReference type="InterPro" id="IPR029046">
    <property type="entry name" value="LolA/LolB/LppX"/>
</dbReference>
<evidence type="ECO:0000256" key="3">
    <source>
        <dbReference type="ARBA" id="ARBA00022475"/>
    </source>
</evidence>
<keyword evidence="5" id="KW-1185">Reference proteome</keyword>
<evidence type="ECO:0000256" key="1">
    <source>
        <dbReference type="ARBA" id="ARBA00004196"/>
    </source>
</evidence>
<protein>
    <submittedName>
        <fullName evidence="4">Uncharacterized protein</fullName>
    </submittedName>
</protein>
<organism evidence="4 5">
    <name type="scientific">Nocardioides baekrokdamisoli</name>
    <dbReference type="NCBI Taxonomy" id="1804624"/>
    <lineage>
        <taxon>Bacteria</taxon>
        <taxon>Bacillati</taxon>
        <taxon>Actinomycetota</taxon>
        <taxon>Actinomycetes</taxon>
        <taxon>Propionibacteriales</taxon>
        <taxon>Nocardioidaceae</taxon>
        <taxon>Nocardioides</taxon>
    </lineage>
</organism>
<sequence>MILLVTGGSKSIDNTKVGGTLSGDRLHQVFGHLFDGVRTVHVEYVPSGGPAVGSADAVIGPPVQAKITLSNPSAPGQAGTVIITGDKAYLHAASLGSKWILTSSADDGISSAPAFGQTNFELLYLGPHTVGTYKGSATIAGISTREYVLTASTSTATPSATSASQTIATVWIDNTGRLIQYTYSPTGDGSWVTATYSKWGEPVTVQAPPAKDVTVLSGTM</sequence>
<evidence type="ECO:0000313" key="4">
    <source>
        <dbReference type="EMBL" id="BBH15818.1"/>
    </source>
</evidence>
<comment type="similarity">
    <text evidence="2">Belongs to the LppX/LprAFG lipoprotein family.</text>
</comment>
<dbReference type="KEGG" id="nbe:Back2_01050"/>
<keyword evidence="3" id="KW-1003">Cell membrane</keyword>